<dbReference type="InterPro" id="IPR015590">
    <property type="entry name" value="Aldehyde_DH_dom"/>
</dbReference>
<dbReference type="InterPro" id="IPR050740">
    <property type="entry name" value="Aldehyde_DH_Superfamily"/>
</dbReference>
<proteinExistence type="inferred from homology"/>
<evidence type="ECO:0000313" key="6">
    <source>
        <dbReference type="Proteomes" id="UP000631670"/>
    </source>
</evidence>
<dbReference type="InterPro" id="IPR016163">
    <property type="entry name" value="Ald_DH_C"/>
</dbReference>
<dbReference type="CDD" id="cd07099">
    <property type="entry name" value="ALDH_DDALDH"/>
    <property type="match status" value="1"/>
</dbReference>
<dbReference type="Gene3D" id="3.40.309.10">
    <property type="entry name" value="Aldehyde Dehydrogenase, Chain A, domain 2"/>
    <property type="match status" value="1"/>
</dbReference>
<evidence type="ECO:0000259" key="4">
    <source>
        <dbReference type="Pfam" id="PF00171"/>
    </source>
</evidence>
<comment type="caution">
    <text evidence="5">The sequence shown here is derived from an EMBL/GenBank/DDBJ whole genome shotgun (WGS) entry which is preliminary data.</text>
</comment>
<organism evidence="5 6">
    <name type="scientific">Amycolatopsis lexingtonensis</name>
    <dbReference type="NCBI Taxonomy" id="218822"/>
    <lineage>
        <taxon>Bacteria</taxon>
        <taxon>Bacillati</taxon>
        <taxon>Actinomycetota</taxon>
        <taxon>Actinomycetes</taxon>
        <taxon>Pseudonocardiales</taxon>
        <taxon>Pseudonocardiaceae</taxon>
        <taxon>Amycolatopsis</taxon>
    </lineage>
</organism>
<dbReference type="GO" id="GO:0008802">
    <property type="term" value="F:betaine-aldehyde dehydrogenase (NAD+) activity"/>
    <property type="evidence" value="ECO:0007669"/>
    <property type="project" value="UniProtKB-EC"/>
</dbReference>
<dbReference type="Gene3D" id="3.40.605.10">
    <property type="entry name" value="Aldehyde Dehydrogenase, Chain A, domain 1"/>
    <property type="match status" value="1"/>
</dbReference>
<dbReference type="EMBL" id="JADBEG010000001">
    <property type="protein sequence ID" value="MBE1496126.1"/>
    <property type="molecule type" value="Genomic_DNA"/>
</dbReference>
<dbReference type="Pfam" id="PF00171">
    <property type="entry name" value="Aldedh"/>
    <property type="match status" value="1"/>
</dbReference>
<dbReference type="InterPro" id="IPR029510">
    <property type="entry name" value="Ald_DH_CS_GLU"/>
</dbReference>
<evidence type="ECO:0000256" key="1">
    <source>
        <dbReference type="ARBA" id="ARBA00023002"/>
    </source>
</evidence>
<evidence type="ECO:0000313" key="5">
    <source>
        <dbReference type="EMBL" id="MBE1496126.1"/>
    </source>
</evidence>
<evidence type="ECO:0000256" key="3">
    <source>
        <dbReference type="RuleBase" id="RU003345"/>
    </source>
</evidence>
<accession>A0ABR9HYV7</accession>
<gene>
    <name evidence="5" type="ORF">H4696_003226</name>
</gene>
<comment type="similarity">
    <text evidence="3">Belongs to the aldehyde dehydrogenase family.</text>
</comment>
<dbReference type="PANTHER" id="PTHR43353:SF5">
    <property type="entry name" value="SUCCINATE-SEMIALDEHYDE DEHYDROGENASE, MITOCHONDRIAL"/>
    <property type="match status" value="1"/>
</dbReference>
<reference evidence="5 6" key="1">
    <citation type="submission" date="2020-10" db="EMBL/GenBank/DDBJ databases">
        <title>Sequencing the genomes of 1000 actinobacteria strains.</title>
        <authorList>
            <person name="Klenk H.-P."/>
        </authorList>
    </citation>
    <scope>NUCLEOTIDE SEQUENCE [LARGE SCALE GENOMIC DNA]</scope>
    <source>
        <strain evidence="5 6">DSM 44653</strain>
    </source>
</reference>
<dbReference type="PROSITE" id="PS00687">
    <property type="entry name" value="ALDEHYDE_DEHYDR_GLU"/>
    <property type="match status" value="1"/>
</dbReference>
<dbReference type="PANTHER" id="PTHR43353">
    <property type="entry name" value="SUCCINATE-SEMIALDEHYDE DEHYDROGENASE, MITOCHONDRIAL"/>
    <property type="match status" value="1"/>
</dbReference>
<evidence type="ECO:0000256" key="2">
    <source>
        <dbReference type="PROSITE-ProRule" id="PRU10007"/>
    </source>
</evidence>
<dbReference type="InterPro" id="IPR016162">
    <property type="entry name" value="Ald_DH_N"/>
</dbReference>
<keyword evidence="6" id="KW-1185">Reference proteome</keyword>
<dbReference type="RefSeq" id="WP_211299861.1">
    <property type="nucleotide sequence ID" value="NZ_JADBEG010000001.1"/>
</dbReference>
<dbReference type="InterPro" id="IPR016161">
    <property type="entry name" value="Ald_DH/histidinol_DH"/>
</dbReference>
<dbReference type="Proteomes" id="UP000631670">
    <property type="component" value="Unassembled WGS sequence"/>
</dbReference>
<name>A0ABR9HYV7_9PSEU</name>
<protein>
    <submittedName>
        <fullName evidence="5">Betaine-aldehyde dehydrogenase</fullName>
        <ecNumber evidence="5">1.2.1.8</ecNumber>
    </submittedName>
</protein>
<dbReference type="EC" id="1.2.1.8" evidence="5"/>
<keyword evidence="1 3" id="KW-0560">Oxidoreductase</keyword>
<dbReference type="SUPFAM" id="SSF53720">
    <property type="entry name" value="ALDH-like"/>
    <property type="match status" value="1"/>
</dbReference>
<feature type="domain" description="Aldehyde dehydrogenase" evidence="4">
    <location>
        <begin position="5"/>
        <end position="460"/>
    </location>
</feature>
<sequence>MDETASSIDVRSPADGRLLASVGRTDAATVARTVADLRAAQPEWEALGPRERARWLRRYRDWLLDHAGDLARLLQDETGKAWPEARAEPAYPVHVINYYAKHAARFLATERPRPASLLVANKRQERLLRPYPVVGVISPWNFPLALAMMDALPALIAGAAVAIKPSEFTPLATLAAVAGWREIGAPAVLACVTGAGESGAALVDQVDFVQFTGSERTGRRIAERAGARLVPCGLELGGKDAMIVLADADVERAARGAVFGALYNAGQTCVSVERVYVAAEVHDRFVAAVVAEVGRLRLGAATPGYGVDVGAIVSARQTEIVAEHVADARERGARVLTGGMRRGEHGYEPTVLVAVDHSMACMREESFGPLLPIMKVADADEAIRLANDSPYGLSASVWTRDRALARRLAPRLEVGAVNVNDVIVNLLALPLPHGGWKASGLGARNGGPYGIRKYCRAQAVLSEWFPLPVTPHWFPYTRGKAELFARFMRAAGTRDARRLWRAIASGSREW</sequence>
<feature type="active site" evidence="2">
    <location>
        <position position="235"/>
    </location>
</feature>